<dbReference type="Pfam" id="PF00069">
    <property type="entry name" value="Pkinase"/>
    <property type="match status" value="1"/>
</dbReference>
<sequence length="961" mass="110587">MEEETTDEERKHFNSFCVLLITVGRKLLRQVVIDTCVYPKESLSEYLKSKEIINAVYSKCTHLNKEQLALLYPPGGALSNIKKFNLPLLCTLIVYLGPSDGDSKRDSKRDYKRNIVRNLVKKVEYIHHCYNLNTTLHRKDERYYEQSKDELRDIYRQLVSVLPKGEKSAELSQLIEDEGKCRKDRNNGGCIDEHLRNGNEEQCFNLGKETRVTVVSPNNPRPGEIIKMTVKDMKMYCKSSEGMDIGSFGTLYKRAKINKEVLEKYLIKELKLTDKDHEKTYYTELHHETILHPHVVPIIAYAEDVSKNPRVVYLMYPYMEKGSVRDNILFENEGNLLSPEFRNCKIWLRCMYQVGHALDYLHKQGKHGIRGPIFHRDLTSLKILFNEDFNAKLCDFGKAIEAKHTENDASVIQFKRERGYHPSNVDQTPYKASFDVYSFCVVILEILTGDVVNDKNPFADYTNDPDSTRLLQTIKARGKKSKHNLPKRAKVVKWDGTLKETRNKLAQKAWEVMKMDGANILDGTEMTEVQAADFVKMIEAARLESYTLYKRNLKNDKRCASCYINPTANLPLKGKLCKESHTCTIFCVHCLSDPHNELICPFHGPTRPPLGNHVYGVFVAGNHTKDMENTILYENTSEDATDIAKTFLRDAKNLRNVLISRFPLVLGAREEHLKVVRPKHPGKDGQMLEDIKRAFDEINIFIGQELSRSEESKLEDSLFIFYFTGHSDKKPKSDEYVMYLGGMNETINCSEEWLKEMLHDKLRVDKVLVILDCCHAATQVFAEGREDVIVQLSSCAKDQKSRCTVAGGSYFTHFLCKALAGDFIRVCKNHIKKCCQHCEKKMNDYDNSPCGKLHLDCLRQQYVTLSDVQKYIVGHYKVLDLPMDLKSNEEKVGKINLAYYKPYESTTYVLLEGSQKETKYTFSAAPISIGRLRKDIIEYIGTPESKTYIVETKYKDKYNSS</sequence>
<dbReference type="PANTHER" id="PTHR27001:SF931">
    <property type="entry name" value="OS11G0664100 PROTEIN"/>
    <property type="match status" value="1"/>
</dbReference>
<dbReference type="PROSITE" id="PS50011">
    <property type="entry name" value="PROTEIN_KINASE_DOM"/>
    <property type="match status" value="1"/>
</dbReference>
<keyword evidence="5" id="KW-1185">Reference proteome</keyword>
<dbReference type="GO" id="GO:0005886">
    <property type="term" value="C:plasma membrane"/>
    <property type="evidence" value="ECO:0007669"/>
    <property type="project" value="TreeGrafter"/>
</dbReference>
<dbReference type="EMBL" id="JAEAOA010000280">
    <property type="protein sequence ID" value="KAK3588492.1"/>
    <property type="molecule type" value="Genomic_DNA"/>
</dbReference>
<organism evidence="4 5">
    <name type="scientific">Potamilus streckersoni</name>
    <dbReference type="NCBI Taxonomy" id="2493646"/>
    <lineage>
        <taxon>Eukaryota</taxon>
        <taxon>Metazoa</taxon>
        <taxon>Spiralia</taxon>
        <taxon>Lophotrochozoa</taxon>
        <taxon>Mollusca</taxon>
        <taxon>Bivalvia</taxon>
        <taxon>Autobranchia</taxon>
        <taxon>Heteroconchia</taxon>
        <taxon>Palaeoheterodonta</taxon>
        <taxon>Unionida</taxon>
        <taxon>Unionoidea</taxon>
        <taxon>Unionidae</taxon>
        <taxon>Ambleminae</taxon>
        <taxon>Lampsilini</taxon>
        <taxon>Potamilus</taxon>
    </lineage>
</organism>
<comment type="caution">
    <text evidence="4">The sequence shown here is derived from an EMBL/GenBank/DDBJ whole genome shotgun (WGS) entry which is preliminary data.</text>
</comment>
<dbReference type="GO" id="GO:0006508">
    <property type="term" value="P:proteolysis"/>
    <property type="evidence" value="ECO:0007669"/>
    <property type="project" value="InterPro"/>
</dbReference>
<reference evidence="4" key="3">
    <citation type="submission" date="2023-05" db="EMBL/GenBank/DDBJ databases">
        <authorList>
            <person name="Smith C.H."/>
        </authorList>
    </citation>
    <scope>NUCLEOTIDE SEQUENCE</scope>
    <source>
        <strain evidence="4">CHS0354</strain>
        <tissue evidence="4">Mantle</tissue>
    </source>
</reference>
<dbReference type="InterPro" id="IPR011600">
    <property type="entry name" value="Pept_C14_caspase"/>
</dbReference>
<feature type="domain" description="Protein kinase" evidence="3">
    <location>
        <begin position="237"/>
        <end position="535"/>
    </location>
</feature>
<dbReference type="PANTHER" id="PTHR27001">
    <property type="entry name" value="OS01G0253100 PROTEIN"/>
    <property type="match status" value="1"/>
</dbReference>
<keyword evidence="1" id="KW-0547">Nucleotide-binding</keyword>
<evidence type="ECO:0000256" key="1">
    <source>
        <dbReference type="ARBA" id="ARBA00022741"/>
    </source>
</evidence>
<dbReference type="GO" id="GO:0004672">
    <property type="term" value="F:protein kinase activity"/>
    <property type="evidence" value="ECO:0007669"/>
    <property type="project" value="InterPro"/>
</dbReference>
<dbReference type="SUPFAM" id="SSF56112">
    <property type="entry name" value="Protein kinase-like (PK-like)"/>
    <property type="match status" value="1"/>
</dbReference>
<protein>
    <recommendedName>
        <fullName evidence="3">Protein kinase domain-containing protein</fullName>
    </recommendedName>
</protein>
<reference evidence="4" key="2">
    <citation type="journal article" date="2021" name="Genome Biol. Evol.">
        <title>Developing a high-quality reference genome for a parasitic bivalve with doubly uniparental inheritance (Bivalvia: Unionida).</title>
        <authorList>
            <person name="Smith C.H."/>
        </authorList>
    </citation>
    <scope>NUCLEOTIDE SEQUENCE</scope>
    <source>
        <strain evidence="4">CHS0354</strain>
        <tissue evidence="4">Mantle</tissue>
    </source>
</reference>
<evidence type="ECO:0000313" key="4">
    <source>
        <dbReference type="EMBL" id="KAK3588492.1"/>
    </source>
</evidence>
<name>A0AAE0SAZ6_9BIVA</name>
<dbReference type="InterPro" id="IPR011009">
    <property type="entry name" value="Kinase-like_dom_sf"/>
</dbReference>
<evidence type="ECO:0000256" key="2">
    <source>
        <dbReference type="ARBA" id="ARBA00022840"/>
    </source>
</evidence>
<dbReference type="GO" id="GO:0005524">
    <property type="term" value="F:ATP binding"/>
    <property type="evidence" value="ECO:0007669"/>
    <property type="project" value="UniProtKB-KW"/>
</dbReference>
<gene>
    <name evidence="4" type="ORF">CHS0354_003521</name>
</gene>
<dbReference type="GO" id="GO:0004197">
    <property type="term" value="F:cysteine-type endopeptidase activity"/>
    <property type="evidence" value="ECO:0007669"/>
    <property type="project" value="InterPro"/>
</dbReference>
<dbReference type="Pfam" id="PF00656">
    <property type="entry name" value="Peptidase_C14"/>
    <property type="match status" value="1"/>
</dbReference>
<dbReference type="AlphaFoldDB" id="A0AAE0SAZ6"/>
<dbReference type="Gene3D" id="1.10.510.10">
    <property type="entry name" value="Transferase(Phosphotransferase) domain 1"/>
    <property type="match status" value="1"/>
</dbReference>
<keyword evidence="2" id="KW-0067">ATP-binding</keyword>
<proteinExistence type="predicted"/>
<dbReference type="CDD" id="cd00180">
    <property type="entry name" value="PKc"/>
    <property type="match status" value="1"/>
</dbReference>
<evidence type="ECO:0000259" key="3">
    <source>
        <dbReference type="PROSITE" id="PS50011"/>
    </source>
</evidence>
<accession>A0AAE0SAZ6</accession>
<dbReference type="InterPro" id="IPR000719">
    <property type="entry name" value="Prot_kinase_dom"/>
</dbReference>
<dbReference type="Proteomes" id="UP001195483">
    <property type="component" value="Unassembled WGS sequence"/>
</dbReference>
<dbReference type="Gene3D" id="3.40.50.1460">
    <property type="match status" value="1"/>
</dbReference>
<evidence type="ECO:0000313" key="5">
    <source>
        <dbReference type="Proteomes" id="UP001195483"/>
    </source>
</evidence>
<reference evidence="4" key="1">
    <citation type="journal article" date="2021" name="Genome Biol. Evol.">
        <title>A High-Quality Reference Genome for a Parasitic Bivalve with Doubly Uniparental Inheritance (Bivalvia: Unionida).</title>
        <authorList>
            <person name="Smith C.H."/>
        </authorList>
    </citation>
    <scope>NUCLEOTIDE SEQUENCE</scope>
    <source>
        <strain evidence="4">CHS0354</strain>
    </source>
</reference>